<keyword evidence="2" id="KW-0479">Metal-binding</keyword>
<sequence>MNEIIINSITREKRAAIIEDGKITKLMIQQPQEKSKVGNIYLGKVANVKAGMNASFIDIGEGKHGYIHRDQLPSYLHNEEPNKHLFPVSKFISQGAQLLVQVKKDETDIKGPMLTAVIEIAGEKMVYLPQGKYIAVSKKGESGVKEVWRKLAKDQQRGNEGFIIRTSSFHSDKEQWLNELERLRHTYEKLMVKASDSKAPACLFDQSALEEAVFKEMQRLKNGLIYSDDGAVLKGFKERMADWPEFKWNFELYQRDENIFSYYKAETELDKALKRIIWLENGSYLVIDETEALVSIDVNTGKFSGTKNLEDTVLKTNLAAAKEIGRQLVLRDYGGMILIDFIDMKNQGDQQKVKNAIQHALEKGDKQFRIEGFTSLGILQITRKRTKSSLSEALLMPCPVCKGKGKVESPETLAFRLERELWEKPFREHEGVLIEMTEDVKTAFCGNDNLHLERIEKSLNVKIFFSIVKQNIPCCHIRKFGTEKELSKDIV</sequence>
<evidence type="ECO:0000256" key="5">
    <source>
        <dbReference type="ARBA" id="ARBA00022884"/>
    </source>
</evidence>
<protein>
    <submittedName>
        <fullName evidence="7">Rne/Rng family ribonuclease</fullName>
    </submittedName>
</protein>
<dbReference type="PROSITE" id="PS50126">
    <property type="entry name" value="S1"/>
    <property type="match status" value="1"/>
</dbReference>
<accession>A0ABU6MJD6</accession>
<evidence type="ECO:0000256" key="1">
    <source>
        <dbReference type="ARBA" id="ARBA00001946"/>
    </source>
</evidence>
<dbReference type="Proteomes" id="UP001341444">
    <property type="component" value="Unassembled WGS sequence"/>
</dbReference>
<dbReference type="InterPro" id="IPR012340">
    <property type="entry name" value="NA-bd_OB-fold"/>
</dbReference>
<dbReference type="InterPro" id="IPR004659">
    <property type="entry name" value="RNase_E/G"/>
</dbReference>
<dbReference type="CDD" id="cd04453">
    <property type="entry name" value="S1_RNase_E"/>
    <property type="match status" value="1"/>
</dbReference>
<dbReference type="PANTHER" id="PTHR30001:SF0">
    <property type="entry name" value="RIBONUCLEASE G"/>
    <property type="match status" value="1"/>
</dbReference>
<dbReference type="PANTHER" id="PTHR30001">
    <property type="entry name" value="RIBONUCLEASE"/>
    <property type="match status" value="1"/>
</dbReference>
<dbReference type="RefSeq" id="WP_066261850.1">
    <property type="nucleotide sequence ID" value="NZ_JARMAB010000026.1"/>
</dbReference>
<gene>
    <name evidence="7" type="ORF">P4T90_17195</name>
</gene>
<dbReference type="InterPro" id="IPR019307">
    <property type="entry name" value="RNA-bd_AU-1/RNase_E/G"/>
</dbReference>
<evidence type="ECO:0000256" key="4">
    <source>
        <dbReference type="ARBA" id="ARBA00022842"/>
    </source>
</evidence>
<dbReference type="SMART" id="SM00316">
    <property type="entry name" value="S1"/>
    <property type="match status" value="1"/>
</dbReference>
<evidence type="ECO:0000313" key="8">
    <source>
        <dbReference type="Proteomes" id="UP001341444"/>
    </source>
</evidence>
<comment type="caution">
    <text evidence="7">The sequence shown here is derived from an EMBL/GenBank/DDBJ whole genome shotgun (WGS) entry which is preliminary data.</text>
</comment>
<keyword evidence="5" id="KW-0694">RNA-binding</keyword>
<dbReference type="NCBIfam" id="TIGR00757">
    <property type="entry name" value="RNaseEG"/>
    <property type="match status" value="1"/>
</dbReference>
<reference evidence="7 8" key="1">
    <citation type="submission" date="2023-03" db="EMBL/GenBank/DDBJ databases">
        <title>Bacillus Genome Sequencing.</title>
        <authorList>
            <person name="Dunlap C."/>
        </authorList>
    </citation>
    <scope>NUCLEOTIDE SEQUENCE [LARGE SCALE GENOMIC DNA]</scope>
    <source>
        <strain evidence="7 8">B-23453</strain>
    </source>
</reference>
<keyword evidence="3" id="KW-0378">Hydrolase</keyword>
<name>A0ABU6MJD6_9BACI</name>
<comment type="cofactor">
    <cofactor evidence="1">
        <name>Mg(2+)</name>
        <dbReference type="ChEBI" id="CHEBI:18420"/>
    </cofactor>
</comment>
<proteinExistence type="predicted"/>
<feature type="domain" description="S1 motif" evidence="6">
    <location>
        <begin position="38"/>
        <end position="117"/>
    </location>
</feature>
<dbReference type="InterPro" id="IPR003029">
    <property type="entry name" value="S1_domain"/>
</dbReference>
<organism evidence="7 8">
    <name type="scientific">Heyndrickxia acidicola</name>
    <dbReference type="NCBI Taxonomy" id="209389"/>
    <lineage>
        <taxon>Bacteria</taxon>
        <taxon>Bacillati</taxon>
        <taxon>Bacillota</taxon>
        <taxon>Bacilli</taxon>
        <taxon>Bacillales</taxon>
        <taxon>Bacillaceae</taxon>
        <taxon>Heyndrickxia</taxon>
    </lineage>
</organism>
<keyword evidence="8" id="KW-1185">Reference proteome</keyword>
<dbReference type="Pfam" id="PF10150">
    <property type="entry name" value="RNase_E_G"/>
    <property type="match status" value="1"/>
</dbReference>
<evidence type="ECO:0000313" key="7">
    <source>
        <dbReference type="EMBL" id="MED1204784.1"/>
    </source>
</evidence>
<dbReference type="EMBL" id="JARMAB010000026">
    <property type="protein sequence ID" value="MED1204784.1"/>
    <property type="molecule type" value="Genomic_DNA"/>
</dbReference>
<dbReference type="Gene3D" id="3.40.1260.20">
    <property type="entry name" value="Ribonuclease E, catalytic domain"/>
    <property type="match status" value="1"/>
</dbReference>
<dbReference type="Gene3D" id="2.40.50.140">
    <property type="entry name" value="Nucleic acid-binding proteins"/>
    <property type="match status" value="1"/>
</dbReference>
<evidence type="ECO:0000256" key="3">
    <source>
        <dbReference type="ARBA" id="ARBA00022801"/>
    </source>
</evidence>
<keyword evidence="4" id="KW-0460">Magnesium</keyword>
<evidence type="ECO:0000259" key="6">
    <source>
        <dbReference type="PROSITE" id="PS50126"/>
    </source>
</evidence>
<dbReference type="SUPFAM" id="SSF50249">
    <property type="entry name" value="Nucleic acid-binding proteins"/>
    <property type="match status" value="1"/>
</dbReference>
<evidence type="ECO:0000256" key="2">
    <source>
        <dbReference type="ARBA" id="ARBA00022723"/>
    </source>
</evidence>